<comment type="catalytic activity">
    <reaction evidence="22">
        <text>13-cis-lycopene + O2 = 13-cis-10'-apo-lycopenal + (3E,5E)-6,10-dimethylundeca-3,5,9-trien-2-one</text>
        <dbReference type="Rhea" id="RHEA:68448"/>
        <dbReference type="ChEBI" id="CHEBI:15379"/>
        <dbReference type="ChEBI" id="CHEBI:67207"/>
        <dbReference type="ChEBI" id="CHEBI:177907"/>
        <dbReference type="ChEBI" id="CHEBI:177908"/>
    </reaction>
    <physiologicalReaction direction="left-to-right" evidence="22">
        <dbReference type="Rhea" id="RHEA:68449"/>
    </physiologicalReaction>
</comment>
<comment type="catalytic activity">
    <reaction evidence="10">
        <text>(3R,6R)-3-hydroxy-10'-apo-alpha-carotenal + O2 = (3R,6R)-hydroxy-alpha-ionone + 4,9-dimethyldodeca-2,4,6,8,10-pentaenedial</text>
        <dbReference type="Rhea" id="RHEA:68436"/>
        <dbReference type="ChEBI" id="CHEBI:15379"/>
        <dbReference type="ChEBI" id="CHEBI:53171"/>
        <dbReference type="ChEBI" id="CHEBI:177903"/>
        <dbReference type="ChEBI" id="CHEBI:177904"/>
    </reaction>
    <physiologicalReaction direction="left-to-right" evidence="10">
        <dbReference type="Rhea" id="RHEA:68437"/>
    </physiologicalReaction>
</comment>
<evidence type="ECO:0000256" key="21">
    <source>
        <dbReference type="ARBA" id="ARBA00049190"/>
    </source>
</evidence>
<evidence type="ECO:0000256" key="14">
    <source>
        <dbReference type="ARBA" id="ARBA00047577"/>
    </source>
</evidence>
<keyword evidence="8" id="KW-0496">Mitochondrion</keyword>
<comment type="catalytic activity">
    <reaction evidence="16">
        <text>lutein + O2 = (3R,6R)-hydroxy-alpha-ionone + (3R)-3-hydroxy-10'-apo-beta-carotenal</text>
        <dbReference type="Rhea" id="RHEA:68428"/>
        <dbReference type="ChEBI" id="CHEBI:15379"/>
        <dbReference type="ChEBI" id="CHEBI:28838"/>
        <dbReference type="ChEBI" id="CHEBI:177902"/>
        <dbReference type="ChEBI" id="CHEBI:177904"/>
    </reaction>
    <physiologicalReaction direction="left-to-right" evidence="16">
        <dbReference type="Rhea" id="RHEA:68429"/>
    </physiologicalReaction>
</comment>
<dbReference type="GO" id="GO:0102076">
    <property type="term" value="F:beta,beta-carotene-9',10'-cleaving oxygenase activity"/>
    <property type="evidence" value="ECO:0007669"/>
    <property type="project" value="UniProtKB-EC"/>
</dbReference>
<dbReference type="EC" id="1.13.11.71" evidence="11"/>
<evidence type="ECO:0000256" key="4">
    <source>
        <dbReference type="ARBA" id="ARBA00022964"/>
    </source>
</evidence>
<dbReference type="GO" id="GO:0016121">
    <property type="term" value="P:carotene catabolic process"/>
    <property type="evidence" value="ECO:0007669"/>
    <property type="project" value="TreeGrafter"/>
</dbReference>
<dbReference type="Pfam" id="PF03055">
    <property type="entry name" value="RPE65"/>
    <property type="match status" value="1"/>
</dbReference>
<dbReference type="GO" id="GO:0046872">
    <property type="term" value="F:metal ion binding"/>
    <property type="evidence" value="ECO:0007669"/>
    <property type="project" value="UniProtKB-KW"/>
</dbReference>
<dbReference type="GO" id="GO:0010436">
    <property type="term" value="F:carotenoid dioxygenase activity"/>
    <property type="evidence" value="ECO:0007669"/>
    <property type="project" value="TreeGrafter"/>
</dbReference>
<dbReference type="AlphaFoldDB" id="A0A8C4T7Q4"/>
<evidence type="ECO:0000256" key="6">
    <source>
        <dbReference type="ARBA" id="ARBA00023004"/>
    </source>
</evidence>
<evidence type="ECO:0000256" key="17">
    <source>
        <dbReference type="ARBA" id="ARBA00048043"/>
    </source>
</evidence>
<organism evidence="25 26">
    <name type="scientific">Erpetoichthys calabaricus</name>
    <name type="common">Rope fish</name>
    <name type="synonym">Calamoichthys calabaricus</name>
    <dbReference type="NCBI Taxonomy" id="27687"/>
    <lineage>
        <taxon>Eukaryota</taxon>
        <taxon>Metazoa</taxon>
        <taxon>Chordata</taxon>
        <taxon>Craniata</taxon>
        <taxon>Vertebrata</taxon>
        <taxon>Euteleostomi</taxon>
        <taxon>Actinopterygii</taxon>
        <taxon>Polypteriformes</taxon>
        <taxon>Polypteridae</taxon>
        <taxon>Erpetoichthys</taxon>
    </lineage>
</organism>
<evidence type="ECO:0000256" key="12">
    <source>
        <dbReference type="ARBA" id="ARBA00040536"/>
    </source>
</evidence>
<evidence type="ECO:0000256" key="13">
    <source>
        <dbReference type="ARBA" id="ARBA00045336"/>
    </source>
</evidence>
<comment type="catalytic activity">
    <reaction evidence="15">
        <text>5-cis-lycopene + O2 = 5-cis-10'-apo-lycopenal + (3E,5E)-6,10-dimethylundeca-3,5,9-trien-2-one</text>
        <dbReference type="Rhea" id="RHEA:68444"/>
        <dbReference type="ChEBI" id="CHEBI:15379"/>
        <dbReference type="ChEBI" id="CHEBI:67207"/>
        <dbReference type="ChEBI" id="CHEBI:177905"/>
        <dbReference type="ChEBI" id="CHEBI:177906"/>
    </reaction>
    <physiologicalReaction direction="left-to-right" evidence="15">
        <dbReference type="Rhea" id="RHEA:68445"/>
    </physiologicalReaction>
</comment>
<gene>
    <name evidence="25" type="primary">BCO2</name>
    <name evidence="25" type="synonym">bco2b</name>
</gene>
<evidence type="ECO:0000256" key="18">
    <source>
        <dbReference type="ARBA" id="ARBA00048381"/>
    </source>
</evidence>
<evidence type="ECO:0000256" key="3">
    <source>
        <dbReference type="ARBA" id="ARBA00022723"/>
    </source>
</evidence>
<dbReference type="Ensembl" id="ENSECRT00000029059.1">
    <property type="protein sequence ID" value="ENSECRP00000028455.1"/>
    <property type="gene ID" value="ENSECRG00000019250.1"/>
</dbReference>
<comment type="catalytic activity">
    <reaction evidence="19">
        <text>lutein + O2 = (3R,6R)-3-hydroxy-10'-apo-alpha-carotenal + (3R)-hydroxy-beta-ionone</text>
        <dbReference type="Rhea" id="RHEA:68432"/>
        <dbReference type="ChEBI" id="CHEBI:15379"/>
        <dbReference type="ChEBI" id="CHEBI:28838"/>
        <dbReference type="ChEBI" id="CHEBI:53173"/>
        <dbReference type="ChEBI" id="CHEBI:177903"/>
    </reaction>
    <physiologicalReaction direction="left-to-right" evidence="19">
        <dbReference type="Rhea" id="RHEA:68433"/>
    </physiologicalReaction>
</comment>
<dbReference type="Proteomes" id="UP000694620">
    <property type="component" value="Unassembled WGS sequence"/>
</dbReference>
<comment type="function">
    <text evidence="13">Broad specificity mitochondrial dioxygenase that mediates the asymmetric oxidative cleavage of carotenoids. Cleaves carotenes (pure hydrocarbon carotenoids) such as all-trans-beta-carotene and lycopene as well as xanthophylls (oxygenated carotenoids) such as zeaxanthin, lutein and beta-cryptoxanthin at both the 9,10 and the 9',10' carbon-carbon double bond. Through its function in carotenoids metabolism regulates oxidative stress and the production of important signaling molecules.</text>
</comment>
<dbReference type="OrthoDB" id="407010at2759"/>
<keyword evidence="26" id="KW-1185">Reference proteome</keyword>
<evidence type="ECO:0000256" key="22">
    <source>
        <dbReference type="ARBA" id="ARBA00049207"/>
    </source>
</evidence>
<evidence type="ECO:0000313" key="26">
    <source>
        <dbReference type="Proteomes" id="UP000694620"/>
    </source>
</evidence>
<evidence type="ECO:0000256" key="20">
    <source>
        <dbReference type="ARBA" id="ARBA00049156"/>
    </source>
</evidence>
<evidence type="ECO:0000256" key="15">
    <source>
        <dbReference type="ARBA" id="ARBA00047747"/>
    </source>
</evidence>
<evidence type="ECO:0000256" key="9">
    <source>
        <dbReference type="ARBA" id="ARBA00035797"/>
    </source>
</evidence>
<comment type="catalytic activity">
    <reaction evidence="14">
        <text>(3R)-3-hydroxy-10'-apo-beta-carotenal + O2 = 4,9-dimethyldodeca-2,4,6,8,10-pentaenedial + (3R)-hydroxy-beta-ionone</text>
        <dbReference type="Rhea" id="RHEA:68424"/>
        <dbReference type="ChEBI" id="CHEBI:15379"/>
        <dbReference type="ChEBI" id="CHEBI:53171"/>
        <dbReference type="ChEBI" id="CHEBI:53173"/>
        <dbReference type="ChEBI" id="CHEBI:177902"/>
    </reaction>
    <physiologicalReaction direction="left-to-right" evidence="14">
        <dbReference type="Rhea" id="RHEA:68425"/>
    </physiologicalReaction>
</comment>
<dbReference type="GO" id="GO:0042574">
    <property type="term" value="P:retinal metabolic process"/>
    <property type="evidence" value="ECO:0007669"/>
    <property type="project" value="TreeGrafter"/>
</dbReference>
<proteinExistence type="inferred from homology"/>
<evidence type="ECO:0000256" key="8">
    <source>
        <dbReference type="ARBA" id="ARBA00023128"/>
    </source>
</evidence>
<accession>A0A8C4T7Q4</accession>
<keyword evidence="4" id="KW-0223">Dioxygenase</keyword>
<feature type="binding site" evidence="23">
    <location>
        <position position="274"/>
    </location>
    <ligand>
        <name>Fe cation</name>
        <dbReference type="ChEBI" id="CHEBI:24875"/>
        <note>catalytic</note>
    </ligand>
</feature>
<comment type="similarity">
    <text evidence="2 24">Belongs to the carotenoid oxygenase family.</text>
</comment>
<keyword evidence="6 23" id="KW-0408">Iron</keyword>
<evidence type="ECO:0000256" key="7">
    <source>
        <dbReference type="ARBA" id="ARBA00023098"/>
    </source>
</evidence>
<dbReference type="PANTHER" id="PTHR10543">
    <property type="entry name" value="BETA-CAROTENE DIOXYGENASE"/>
    <property type="match status" value="1"/>
</dbReference>
<keyword evidence="7" id="KW-0443">Lipid metabolism</keyword>
<evidence type="ECO:0000256" key="11">
    <source>
        <dbReference type="ARBA" id="ARBA00038847"/>
    </source>
</evidence>
<evidence type="ECO:0000256" key="5">
    <source>
        <dbReference type="ARBA" id="ARBA00023002"/>
    </source>
</evidence>
<name>A0A8C4T7Q4_ERPCA</name>
<comment type="catalytic activity">
    <reaction evidence="18">
        <text>all-trans-zeaxanthin + 2 O2 = 4,9-dimethyldodeca-2,4,6,8,10-pentaenedial + 2 (3R)-hydroxy-beta-ionone</text>
        <dbReference type="Rhea" id="RHEA:26393"/>
        <dbReference type="ChEBI" id="CHEBI:15379"/>
        <dbReference type="ChEBI" id="CHEBI:27547"/>
        <dbReference type="ChEBI" id="CHEBI:53171"/>
        <dbReference type="ChEBI" id="CHEBI:53173"/>
    </reaction>
    <physiologicalReaction direction="left-to-right" evidence="18">
        <dbReference type="Rhea" id="RHEA:26394"/>
    </physiologicalReaction>
</comment>
<evidence type="ECO:0000256" key="23">
    <source>
        <dbReference type="PIRSR" id="PIRSR604294-1"/>
    </source>
</evidence>
<evidence type="ECO:0000256" key="24">
    <source>
        <dbReference type="RuleBase" id="RU003799"/>
    </source>
</evidence>
<sequence length="568" mass="64659">MGCRAECSCEATAEDRASGLQILKYFLPSSRNELRCYSNIQGLESVAQLVSTVEETPEPIALKVNGQIPSWVNGSFLRNGPGRFEFGNDRYNHWFDGMALLHKFRIQDGNVTYMSKFLRSDAYKLNSQHNRIVLSEFGTMAIPDPCKSIFQRFLSRFTPLEPTDNCSVHYVIYMGDYYVSTETNFMHKLDPKSLDAEIKVDWSKFVAVNGATAHPHYDADGTAYNMGNSYGRQGTTYNIICVPPQKENANHTLEGSQIVCSIPSKENMKPSYYHSFGMTENFIVFIEQPIKLNLLKMLTSKIQGKGLFEGITWEAGHDTVIHVVDKHTGQASPVKYHTKPFSFFHQINAFEDEGFIVLDLCCSDCGDAFEIYKIQNLRKSGKELDEIYNMRSRPYPRRFVLPLMMDHNTPFAQNLNTLTYSSATAVKKEENKVFCTHENLHDNDLLEVGGLEFPQINYAQFNTKKYRYFYGCGFLHVFGDSLIKMDLETKKFKIWRQIGFFPSEPVFLPVPNSTEEDDGIILSAVLTPDLTKNNFLLVLDAKTFKEIGRAEIPVQMPYGFHGVFAANI</sequence>
<evidence type="ECO:0000256" key="10">
    <source>
        <dbReference type="ARBA" id="ARBA00036274"/>
    </source>
</evidence>
<dbReference type="InterPro" id="IPR004294">
    <property type="entry name" value="Carotenoid_Oase"/>
</dbReference>
<comment type="cofactor">
    <cofactor evidence="23">
        <name>Fe(2+)</name>
        <dbReference type="ChEBI" id="CHEBI:29033"/>
    </cofactor>
    <text evidence="23">Binds 1 Fe(2+) ion per subunit.</text>
</comment>
<dbReference type="GO" id="GO:0005739">
    <property type="term" value="C:mitochondrion"/>
    <property type="evidence" value="ECO:0007669"/>
    <property type="project" value="UniProtKB-SubCell"/>
</dbReference>
<comment type="catalytic activity">
    <reaction evidence="9">
        <text>all-trans-zeaxanthin + O2 = (3R)-3-hydroxy-10'-apo-beta-carotenal + (3R)-hydroxy-beta-ionone</text>
        <dbReference type="Rhea" id="RHEA:68104"/>
        <dbReference type="ChEBI" id="CHEBI:15379"/>
        <dbReference type="ChEBI" id="CHEBI:27547"/>
        <dbReference type="ChEBI" id="CHEBI:53173"/>
        <dbReference type="ChEBI" id="CHEBI:177902"/>
    </reaction>
    <physiologicalReaction direction="left-to-right" evidence="9">
        <dbReference type="Rhea" id="RHEA:68105"/>
    </physiologicalReaction>
</comment>
<protein>
    <recommendedName>
        <fullName evidence="12">Carotenoid-cleaving dioxygenase, mitochondrial</fullName>
        <ecNumber evidence="11">1.13.11.71</ecNumber>
    </recommendedName>
</protein>
<feature type="binding site" evidence="23">
    <location>
        <position position="214"/>
    </location>
    <ligand>
        <name>Fe cation</name>
        <dbReference type="ChEBI" id="CHEBI:24875"/>
        <note>catalytic</note>
    </ligand>
</feature>
<reference evidence="25" key="2">
    <citation type="submission" date="2025-09" db="UniProtKB">
        <authorList>
            <consortium name="Ensembl"/>
        </authorList>
    </citation>
    <scope>IDENTIFICATION</scope>
</reference>
<feature type="binding site" evidence="23">
    <location>
        <position position="561"/>
    </location>
    <ligand>
        <name>Fe cation</name>
        <dbReference type="ChEBI" id="CHEBI:24875"/>
        <note>catalytic</note>
    </ligand>
</feature>
<dbReference type="GO" id="GO:0003834">
    <property type="term" value="F:beta-carotene 15,15'-dioxygenase activity"/>
    <property type="evidence" value="ECO:0007669"/>
    <property type="project" value="TreeGrafter"/>
</dbReference>
<comment type="catalytic activity">
    <reaction evidence="21">
        <text>beta-cryptoxanthin + O2 = all-trans-10'-apo-beta-carotenal + (3R)-hydroxy-beta-ionone</text>
        <dbReference type="Rhea" id="RHEA:68440"/>
        <dbReference type="ChEBI" id="CHEBI:10362"/>
        <dbReference type="ChEBI" id="CHEBI:15379"/>
        <dbReference type="ChEBI" id="CHEBI:53153"/>
        <dbReference type="ChEBI" id="CHEBI:53173"/>
    </reaction>
    <physiologicalReaction direction="left-to-right" evidence="21">
        <dbReference type="Rhea" id="RHEA:68441"/>
    </physiologicalReaction>
</comment>
<dbReference type="PANTHER" id="PTHR10543:SF122">
    <property type="entry name" value="CAROTENOID-CLEAVING DIOXYGENASE, MITOCHONDRIAL"/>
    <property type="match status" value="1"/>
</dbReference>
<comment type="catalytic activity">
    <reaction evidence="20">
        <text>all-trans-beta-carotene + O2 = beta-ionone + all-trans-10'-apo-beta-carotenal</text>
        <dbReference type="Rhea" id="RHEA:26389"/>
        <dbReference type="ChEBI" id="CHEBI:15379"/>
        <dbReference type="ChEBI" id="CHEBI:17579"/>
        <dbReference type="ChEBI" id="CHEBI:32325"/>
        <dbReference type="ChEBI" id="CHEBI:53153"/>
        <dbReference type="EC" id="1.13.11.71"/>
    </reaction>
    <physiologicalReaction direction="left-to-right" evidence="20">
        <dbReference type="Rhea" id="RHEA:26390"/>
    </physiologicalReaction>
</comment>
<dbReference type="GeneTree" id="ENSGT00950000182913"/>
<feature type="binding site" evidence="23">
    <location>
        <position position="345"/>
    </location>
    <ligand>
        <name>Fe cation</name>
        <dbReference type="ChEBI" id="CHEBI:24875"/>
        <note>catalytic</note>
    </ligand>
</feature>
<evidence type="ECO:0000313" key="25">
    <source>
        <dbReference type="Ensembl" id="ENSECRP00000028455.1"/>
    </source>
</evidence>
<comment type="catalytic activity">
    <reaction evidence="17">
        <text>all-trans-10'-apo-beta-carotenal + O2 = beta-ionone + 4,9-dimethyldodeca-2,4,6,8,10-pentaenedial</text>
        <dbReference type="Rhea" id="RHEA:68452"/>
        <dbReference type="ChEBI" id="CHEBI:15379"/>
        <dbReference type="ChEBI" id="CHEBI:32325"/>
        <dbReference type="ChEBI" id="CHEBI:53153"/>
        <dbReference type="ChEBI" id="CHEBI:53171"/>
    </reaction>
    <physiologicalReaction direction="left-to-right" evidence="17">
        <dbReference type="Rhea" id="RHEA:68453"/>
    </physiologicalReaction>
</comment>
<keyword evidence="5" id="KW-0560">Oxidoreductase</keyword>
<comment type="subcellular location">
    <subcellularLocation>
        <location evidence="1">Mitochondrion</location>
    </subcellularLocation>
</comment>
<reference evidence="25" key="1">
    <citation type="submission" date="2025-08" db="UniProtKB">
        <authorList>
            <consortium name="Ensembl"/>
        </authorList>
    </citation>
    <scope>IDENTIFICATION</scope>
</reference>
<evidence type="ECO:0000256" key="19">
    <source>
        <dbReference type="ARBA" id="ARBA00048862"/>
    </source>
</evidence>
<keyword evidence="3 23" id="KW-0479">Metal-binding</keyword>
<evidence type="ECO:0000256" key="16">
    <source>
        <dbReference type="ARBA" id="ARBA00047865"/>
    </source>
</evidence>
<evidence type="ECO:0000256" key="1">
    <source>
        <dbReference type="ARBA" id="ARBA00004173"/>
    </source>
</evidence>
<evidence type="ECO:0000256" key="2">
    <source>
        <dbReference type="ARBA" id="ARBA00006787"/>
    </source>
</evidence>